<dbReference type="AlphaFoldDB" id="A0A5C4VN53"/>
<dbReference type="InterPro" id="IPR036102">
    <property type="entry name" value="OsmC/Ohrsf"/>
</dbReference>
<dbReference type="RefSeq" id="WP_139623865.1">
    <property type="nucleotide sequence ID" value="NZ_VDMP01000026.1"/>
</dbReference>
<reference evidence="1 2" key="1">
    <citation type="journal article" date="2016" name="Int. J. Syst. Evol. Microbiol.">
        <title>Nocardioides albidus sp. nov., an actinobacterium isolated from garden soil.</title>
        <authorList>
            <person name="Singh H."/>
            <person name="Du J."/>
            <person name="Trinh H."/>
            <person name="Won K."/>
            <person name="Yang J.E."/>
            <person name="Yin C."/>
            <person name="Kook M."/>
            <person name="Yi T.H."/>
        </authorList>
    </citation>
    <scope>NUCLEOTIDE SEQUENCE [LARGE SCALE GENOMIC DNA]</scope>
    <source>
        <strain evidence="1 2">CCTCC AB 2015297</strain>
    </source>
</reference>
<dbReference type="SUPFAM" id="SSF82784">
    <property type="entry name" value="OsmC-like"/>
    <property type="match status" value="1"/>
</dbReference>
<comment type="caution">
    <text evidence="1">The sequence shown here is derived from an EMBL/GenBank/DDBJ whole genome shotgun (WGS) entry which is preliminary data.</text>
</comment>
<gene>
    <name evidence="1" type="ORF">FHP29_15890</name>
</gene>
<dbReference type="InterPro" id="IPR003718">
    <property type="entry name" value="OsmC/Ohr_fam"/>
</dbReference>
<evidence type="ECO:0000313" key="1">
    <source>
        <dbReference type="EMBL" id="TNM37324.1"/>
    </source>
</evidence>
<protein>
    <submittedName>
        <fullName evidence="1">OsmC family peroxiredoxin</fullName>
    </submittedName>
</protein>
<dbReference type="EMBL" id="VDMP01000026">
    <property type="protein sequence ID" value="TNM37324.1"/>
    <property type="molecule type" value="Genomic_DNA"/>
</dbReference>
<accession>A0A5C4VN53</accession>
<keyword evidence="2" id="KW-1185">Reference proteome</keyword>
<dbReference type="Pfam" id="PF02566">
    <property type="entry name" value="OsmC"/>
    <property type="match status" value="1"/>
</dbReference>
<dbReference type="Gene3D" id="3.30.300.20">
    <property type="match status" value="1"/>
</dbReference>
<evidence type="ECO:0000313" key="2">
    <source>
        <dbReference type="Proteomes" id="UP000313231"/>
    </source>
</evidence>
<sequence>MADPFEVRVSAGSLRADDTAGWVVPHAWTERGIVVEAPGTGAHLLHAAVAVCVLNDVVREARSLDLVVHGVAVTAEGGFDEHWTSTGISYRVAIDSAEDAAAVSALIERVDEVAEIPRAVRAGADVRRVAG</sequence>
<organism evidence="1 2">
    <name type="scientific">Nocardioides albidus</name>
    <dbReference type="NCBI Taxonomy" id="1517589"/>
    <lineage>
        <taxon>Bacteria</taxon>
        <taxon>Bacillati</taxon>
        <taxon>Actinomycetota</taxon>
        <taxon>Actinomycetes</taxon>
        <taxon>Propionibacteriales</taxon>
        <taxon>Nocardioidaceae</taxon>
        <taxon>Nocardioides</taxon>
    </lineage>
</organism>
<dbReference type="Proteomes" id="UP000313231">
    <property type="component" value="Unassembled WGS sequence"/>
</dbReference>
<dbReference type="OrthoDB" id="1358603at2"/>
<name>A0A5C4VN53_9ACTN</name>
<dbReference type="InterPro" id="IPR015946">
    <property type="entry name" value="KH_dom-like_a/b"/>
</dbReference>
<proteinExistence type="predicted"/>